<comment type="caution">
    <text evidence="3">The sequence shown here is derived from an EMBL/GenBank/DDBJ whole genome shotgun (WGS) entry which is preliminary data.</text>
</comment>
<reference evidence="3" key="2">
    <citation type="submission" date="2020-09" db="EMBL/GenBank/DDBJ databases">
        <authorList>
            <person name="Sun Q."/>
            <person name="Ohkuma M."/>
        </authorList>
    </citation>
    <scope>NUCLEOTIDE SEQUENCE</scope>
    <source>
        <strain evidence="3">JCM 4391</strain>
    </source>
</reference>
<gene>
    <name evidence="3" type="ORF">GCM10010274_57130</name>
</gene>
<keyword evidence="4" id="KW-1185">Reference proteome</keyword>
<name>A0A918I4G4_9ACTN</name>
<dbReference type="AlphaFoldDB" id="A0A918I4G4"/>
<reference evidence="3" key="1">
    <citation type="journal article" date="2014" name="Int. J. Syst. Evol. Microbiol.">
        <title>Complete genome sequence of Corynebacterium casei LMG S-19264T (=DSM 44701T), isolated from a smear-ripened cheese.</title>
        <authorList>
            <consortium name="US DOE Joint Genome Institute (JGI-PGF)"/>
            <person name="Walter F."/>
            <person name="Albersmeier A."/>
            <person name="Kalinowski J."/>
            <person name="Ruckert C."/>
        </authorList>
    </citation>
    <scope>NUCLEOTIDE SEQUENCE</scope>
    <source>
        <strain evidence="3">JCM 4391</strain>
    </source>
</reference>
<evidence type="ECO:0000256" key="1">
    <source>
        <dbReference type="SAM" id="MobiDB-lite"/>
    </source>
</evidence>
<protein>
    <recommendedName>
        <fullName evidence="5">DUF3307 domain-containing protein</fullName>
    </recommendedName>
</protein>
<keyword evidence="2" id="KW-0732">Signal</keyword>
<feature type="signal peptide" evidence="2">
    <location>
        <begin position="1"/>
        <end position="19"/>
    </location>
</feature>
<evidence type="ECO:0000256" key="2">
    <source>
        <dbReference type="SAM" id="SignalP"/>
    </source>
</evidence>
<evidence type="ECO:0008006" key="5">
    <source>
        <dbReference type="Google" id="ProtNLM"/>
    </source>
</evidence>
<dbReference type="RefSeq" id="WP_308431401.1">
    <property type="nucleotide sequence ID" value="NZ_BMTP01000019.1"/>
</dbReference>
<organism evidence="3 4">
    <name type="scientific">Streptomyces lavendofoliae</name>
    <dbReference type="NCBI Taxonomy" id="67314"/>
    <lineage>
        <taxon>Bacteria</taxon>
        <taxon>Bacillati</taxon>
        <taxon>Actinomycetota</taxon>
        <taxon>Actinomycetes</taxon>
        <taxon>Kitasatosporales</taxon>
        <taxon>Streptomycetaceae</taxon>
        <taxon>Streptomyces</taxon>
    </lineage>
</organism>
<feature type="region of interest" description="Disordered" evidence="1">
    <location>
        <begin position="96"/>
        <end position="133"/>
    </location>
</feature>
<evidence type="ECO:0000313" key="4">
    <source>
        <dbReference type="Proteomes" id="UP000636661"/>
    </source>
</evidence>
<dbReference type="Proteomes" id="UP000636661">
    <property type="component" value="Unassembled WGS sequence"/>
</dbReference>
<feature type="chain" id="PRO_5038011341" description="DUF3307 domain-containing protein" evidence="2">
    <location>
        <begin position="20"/>
        <end position="304"/>
    </location>
</feature>
<dbReference type="EMBL" id="BMTP01000019">
    <property type="protein sequence ID" value="GGU60912.1"/>
    <property type="molecule type" value="Genomic_DNA"/>
</dbReference>
<accession>A0A918I4G4</accession>
<sequence length="304" mass="32602">MTGRRLRAALLLAALQAAAAGAVVVALKAGHRRLYADRHRIELTPQPCRSCPDCRGDGGWWVDGANPEMEACGCWANRPTWRIRLLPVRAAWPDEPPFRTTRPRPVRPGSDLGRPPIGKGPAARSFTLRDQEKSSMTHRSALFAAVLGLGRAGSNIGDHWIQSDYCARVKGATDDKPVYLTTDDPDAEPTVHGTSDGIKACAWHCLTYTATQALAVGAGARILGIRLHPGAAAAALALSFVTHYAADRRVPDGLLETLATKTGKGNFWRLADHGINGAYCLDSAWHHGWETAAALVAIIGATTR</sequence>
<evidence type="ECO:0000313" key="3">
    <source>
        <dbReference type="EMBL" id="GGU60912.1"/>
    </source>
</evidence>
<proteinExistence type="predicted"/>